<feature type="transmembrane region" description="Helical" evidence="2">
    <location>
        <begin position="148"/>
        <end position="172"/>
    </location>
</feature>
<feature type="region of interest" description="Disordered" evidence="1">
    <location>
        <begin position="354"/>
        <end position="387"/>
    </location>
</feature>
<feature type="compositionally biased region" description="Acidic residues" evidence="1">
    <location>
        <begin position="53"/>
        <end position="71"/>
    </location>
</feature>
<feature type="region of interest" description="Disordered" evidence="1">
    <location>
        <begin position="27"/>
        <end position="71"/>
    </location>
</feature>
<dbReference type="RefSeq" id="WP_237263713.1">
    <property type="nucleotide sequence ID" value="NZ_AP024202.1"/>
</dbReference>
<dbReference type="EMBL" id="AP024202">
    <property type="protein sequence ID" value="BCN92952.1"/>
    <property type="molecule type" value="Genomic_DNA"/>
</dbReference>
<accession>A0ABM7MC98</accession>
<protein>
    <submittedName>
        <fullName evidence="3">Uncharacterized protein</fullName>
    </submittedName>
</protein>
<dbReference type="Proteomes" id="UP001054820">
    <property type="component" value="Chromosome"/>
</dbReference>
<keyword evidence="2" id="KW-0812">Transmembrane</keyword>
<keyword evidence="2" id="KW-0472">Membrane</keyword>
<gene>
    <name evidence="3" type="ORF">THMIRHAM_07370</name>
</gene>
<sequence length="387" mass="41634">MAIQDDTFDPNDLESIDALLDEAELEAVSDNLDDDISTDEAESSAGGAVADIPDVDESIDFPDDSDGFLDSLDDLELDDEPKVVDVSTPKAQEEASTNIDKKMAENNPAESRFEAVPDADDFLAKRANAQVAQNSNMAAKDMDSIKKLIIIFGSILSVLALAGIGIGVWGALSASSAGMDEETLSLIESIKVASEQNSTSIHEVDKTAQSVEKKLDAINFQIEQLVADMATNTGSSKVVAKQEVIDPLGLGAHPVAHDAGNVAKDTHGVPVAHPVVPEPVVTHTNVVASPSMVAENPELMKKVTSVNDKLIKAQRRIDEVNSRVKKIQDQYQALIQSIKTVEKQVLVEQAEKAEQVAKENERQSKSRYQYSAPDGGFYDQSVTDSYP</sequence>
<evidence type="ECO:0000256" key="1">
    <source>
        <dbReference type="SAM" id="MobiDB-lite"/>
    </source>
</evidence>
<evidence type="ECO:0000313" key="4">
    <source>
        <dbReference type="Proteomes" id="UP001054820"/>
    </source>
</evidence>
<keyword evidence="4" id="KW-1185">Reference proteome</keyword>
<keyword evidence="2" id="KW-1133">Transmembrane helix</keyword>
<feature type="compositionally biased region" description="Basic and acidic residues" evidence="1">
    <location>
        <begin position="354"/>
        <end position="364"/>
    </location>
</feature>
<evidence type="ECO:0000256" key="2">
    <source>
        <dbReference type="SAM" id="Phobius"/>
    </source>
</evidence>
<proteinExistence type="predicted"/>
<reference evidence="3" key="1">
    <citation type="journal article" date="2022" name="Arch. Microbiol.">
        <title>Thiomicrorhabdus immobilis sp. nov., a mesophilic sulfur-oxidizing bacterium isolated from sediment of a brackish lake in northern Japan.</title>
        <authorList>
            <person name="Kojima H."/>
            <person name="Mochizuki J."/>
            <person name="Kanda M."/>
            <person name="Watanabe T."/>
            <person name="Fukui M."/>
        </authorList>
    </citation>
    <scope>NUCLEOTIDE SEQUENCE</scope>
    <source>
        <strain evidence="3">Am19</strain>
    </source>
</reference>
<name>A0ABM7MC98_9GAMM</name>
<organism evidence="3 4">
    <name type="scientific">Thiomicrorhabdus immobilis</name>
    <dbReference type="NCBI Taxonomy" id="2791037"/>
    <lineage>
        <taxon>Bacteria</taxon>
        <taxon>Pseudomonadati</taxon>
        <taxon>Pseudomonadota</taxon>
        <taxon>Gammaproteobacteria</taxon>
        <taxon>Thiotrichales</taxon>
        <taxon>Piscirickettsiaceae</taxon>
        <taxon>Thiomicrorhabdus</taxon>
    </lineage>
</organism>
<feature type="compositionally biased region" description="Acidic residues" evidence="1">
    <location>
        <begin position="27"/>
        <end position="42"/>
    </location>
</feature>
<evidence type="ECO:0000313" key="3">
    <source>
        <dbReference type="EMBL" id="BCN92952.1"/>
    </source>
</evidence>